<dbReference type="Proteomes" id="UP001496674">
    <property type="component" value="Chromosome"/>
</dbReference>
<evidence type="ECO:0008006" key="4">
    <source>
        <dbReference type="Google" id="ProtNLM"/>
    </source>
</evidence>
<accession>A0ABN6ZA52</accession>
<name>A0ABN6ZA52_9BACE</name>
<keyword evidence="1" id="KW-0732">Signal</keyword>
<proteinExistence type="predicted"/>
<dbReference type="Pfam" id="PF04170">
    <property type="entry name" value="NlpE"/>
    <property type="match status" value="1"/>
</dbReference>
<organism evidence="2 3">
    <name type="scientific">Bacteroides sedimenti</name>
    <dbReference type="NCBI Taxonomy" id="2136147"/>
    <lineage>
        <taxon>Bacteria</taxon>
        <taxon>Pseudomonadati</taxon>
        <taxon>Bacteroidota</taxon>
        <taxon>Bacteroidia</taxon>
        <taxon>Bacteroidales</taxon>
        <taxon>Bacteroidaceae</taxon>
        <taxon>Bacteroides</taxon>
    </lineage>
</organism>
<dbReference type="PROSITE" id="PS51257">
    <property type="entry name" value="PROKAR_LIPOPROTEIN"/>
    <property type="match status" value="1"/>
</dbReference>
<evidence type="ECO:0000313" key="3">
    <source>
        <dbReference type="Proteomes" id="UP001496674"/>
    </source>
</evidence>
<keyword evidence="3" id="KW-1185">Reference proteome</keyword>
<dbReference type="RefSeq" id="WP_353334229.1">
    <property type="nucleotide sequence ID" value="NZ_AP028055.1"/>
</dbReference>
<feature type="signal peptide" evidence="1">
    <location>
        <begin position="1"/>
        <end position="20"/>
    </location>
</feature>
<evidence type="ECO:0000256" key="1">
    <source>
        <dbReference type="SAM" id="SignalP"/>
    </source>
</evidence>
<dbReference type="Gene3D" id="2.40.128.640">
    <property type="match status" value="1"/>
</dbReference>
<dbReference type="InterPro" id="IPR007298">
    <property type="entry name" value="Cu-R_lipoprotein_NlpE"/>
</dbReference>
<sequence length="158" mass="17744">MKKLLFILVLGAMVSCQQKAKNTATEGAAKDSTEMALNPAMGSLMTKTFEGVLPTQDGNGLRYTLTVKIQEKSDVGNYEMLKTYIKGYEGKDLTYASKGTVKVIHGTEADKKATVWELTPENKNEISYYQVENDKVIMLSQKMKKTADWEKYVLQQKK</sequence>
<gene>
    <name evidence="2" type="ORF">BSYN_12890</name>
</gene>
<dbReference type="EMBL" id="AP028055">
    <property type="protein sequence ID" value="BEG99024.1"/>
    <property type="molecule type" value="Genomic_DNA"/>
</dbReference>
<evidence type="ECO:0000313" key="2">
    <source>
        <dbReference type="EMBL" id="BEG99024.1"/>
    </source>
</evidence>
<reference evidence="2 3" key="1">
    <citation type="submission" date="2023-04" db="EMBL/GenBank/DDBJ databases">
        <title>Draft genome sequence of acteroides sedimenti strain YN3PY1.</title>
        <authorList>
            <person name="Yoshida N."/>
        </authorList>
    </citation>
    <scope>NUCLEOTIDE SEQUENCE [LARGE SCALE GENOMIC DNA]</scope>
    <source>
        <strain evidence="2 3">YN3PY1</strain>
    </source>
</reference>
<protein>
    <recommendedName>
        <fullName evidence="4">Copper resistance protein NlpE</fullName>
    </recommendedName>
</protein>
<feature type="chain" id="PRO_5046849936" description="Copper resistance protein NlpE" evidence="1">
    <location>
        <begin position="21"/>
        <end position="158"/>
    </location>
</feature>